<gene>
    <name evidence="6" type="ORF">CMQ_4347</name>
</gene>
<feature type="binding site" evidence="5">
    <location>
        <position position="487"/>
    </location>
    <ligand>
        <name>Fe cation</name>
        <dbReference type="ChEBI" id="CHEBI:24875"/>
        <note>catalytic</note>
    </ligand>
</feature>
<dbReference type="Pfam" id="PF03055">
    <property type="entry name" value="RPE65"/>
    <property type="match status" value="1"/>
</dbReference>
<dbReference type="OrthoDB" id="1069523at2759"/>
<dbReference type="InParanoid" id="F0XUK8"/>
<comment type="cofactor">
    <cofactor evidence="5">
        <name>Fe(2+)</name>
        <dbReference type="ChEBI" id="CHEBI:29033"/>
    </cofactor>
    <text evidence="5">Binds 1 Fe(2+) ion per subunit.</text>
</comment>
<dbReference type="GO" id="GO:0010436">
    <property type="term" value="F:carotenoid dioxygenase activity"/>
    <property type="evidence" value="ECO:0007669"/>
    <property type="project" value="TreeGrafter"/>
</dbReference>
<dbReference type="Proteomes" id="UP000007796">
    <property type="component" value="Unassembled WGS sequence"/>
</dbReference>
<feature type="binding site" evidence="5">
    <location>
        <position position="226"/>
    </location>
    <ligand>
        <name>Fe cation</name>
        <dbReference type="ChEBI" id="CHEBI:24875"/>
        <note>catalytic</note>
    </ligand>
</feature>
<dbReference type="InterPro" id="IPR004294">
    <property type="entry name" value="Carotenoid_Oase"/>
</dbReference>
<evidence type="ECO:0000256" key="4">
    <source>
        <dbReference type="ARBA" id="ARBA00023004"/>
    </source>
</evidence>
<keyword evidence="3" id="KW-0560">Oxidoreductase</keyword>
<dbReference type="PANTHER" id="PTHR10543">
    <property type="entry name" value="BETA-CAROTENE DIOXYGENASE"/>
    <property type="match status" value="1"/>
</dbReference>
<evidence type="ECO:0000313" key="7">
    <source>
        <dbReference type="Proteomes" id="UP000007796"/>
    </source>
</evidence>
<evidence type="ECO:0000256" key="3">
    <source>
        <dbReference type="ARBA" id="ARBA00023002"/>
    </source>
</evidence>
<dbReference type="PANTHER" id="PTHR10543:SF89">
    <property type="entry name" value="CAROTENOID 9,10(9',10')-CLEAVAGE DIOXYGENASE 1"/>
    <property type="match status" value="1"/>
</dbReference>
<evidence type="ECO:0000313" key="6">
    <source>
        <dbReference type="EMBL" id="EFW98495.1"/>
    </source>
</evidence>
<accession>F0XUK8</accession>
<dbReference type="GeneID" id="25977548"/>
<evidence type="ECO:0000256" key="2">
    <source>
        <dbReference type="ARBA" id="ARBA00022723"/>
    </source>
</evidence>
<sequence length="520" mass="58763">MQNTDNTKLKSQWPLALDLAGGNTPCRIEGEAADLVVLGIIPSAIDGTFYRNMCDPFVPPDPNNVPIDGDGSISAFRFHNGRVDMKLKYVETERYKLERKAKKALFGLYRNPFTHHPCVRAAVDSTANTNLVYWAGHLLALKEVGLPYAVDPDTLETRCYDPFQGQINAKTFTAHPKVDPYTNELVVFGYEAKGLATKDIVIYSIDKDGKTHDEQWIESPWCAFIHDCVITPNWIVLVLWPFEANMARMKAKKQHWAWDYNLPATFIVVPRRKTTRLPSGWKQGEHRVYSWENCMLAHTGGAWEGQNGKLYFETSRVHDNAFPFFPSEDGRMPAPDAKADFVQWEIDLDQPSGSKVKDPTIILDVPSEFPRVDERFMTKEADFVFLNVFIPDKSDGGKNIYQGLNGIAMHSHKTGKTRWYYVGDNSLVQEPIFIPRSVDAPEGDGWVIAMVERRAANRSDLVVLDTQDFETPVAIVQLPLHVKAQIHGNWVEAATLPERKSLVREMPEVAISNKGALEPF</sequence>
<keyword evidence="2 5" id="KW-0479">Metal-binding</keyword>
<comment type="similarity">
    <text evidence="1">Belongs to the carotenoid oxygenase family.</text>
</comment>
<reference evidence="6 7" key="1">
    <citation type="journal article" date="2011" name="Proc. Natl. Acad. Sci. U.S.A.">
        <title>Genome and transcriptome analyses of the mountain pine beetle-fungal symbiont Grosmannia clavigera, a lodgepole pine pathogen.</title>
        <authorList>
            <person name="DiGuistini S."/>
            <person name="Wang Y."/>
            <person name="Liao N.Y."/>
            <person name="Taylor G."/>
            <person name="Tanguay P."/>
            <person name="Feau N."/>
            <person name="Henrissat B."/>
            <person name="Chan S.K."/>
            <person name="Hesse-Orce U."/>
            <person name="Alamouti S.M."/>
            <person name="Tsui C.K.M."/>
            <person name="Docking R.T."/>
            <person name="Levasseur A."/>
            <person name="Haridas S."/>
            <person name="Robertson G."/>
            <person name="Birol I."/>
            <person name="Holt R.A."/>
            <person name="Marra M.A."/>
            <person name="Hamelin R.C."/>
            <person name="Hirst M."/>
            <person name="Jones S.J.M."/>
            <person name="Bohlmann J."/>
            <person name="Breuil C."/>
        </authorList>
    </citation>
    <scope>NUCLEOTIDE SEQUENCE [LARGE SCALE GENOMIC DNA]</scope>
    <source>
        <strain evidence="7">kw1407 / UAMH 11150</strain>
    </source>
</reference>
<dbReference type="HOGENOM" id="CLU_016472_6_2_1"/>
<feature type="binding site" evidence="5">
    <location>
        <position position="175"/>
    </location>
    <ligand>
        <name>Fe cation</name>
        <dbReference type="ChEBI" id="CHEBI:24875"/>
        <note>catalytic</note>
    </ligand>
</feature>
<evidence type="ECO:0000256" key="1">
    <source>
        <dbReference type="ARBA" id="ARBA00006787"/>
    </source>
</evidence>
<keyword evidence="6" id="KW-0223">Dioxygenase</keyword>
<keyword evidence="4 5" id="KW-0408">Iron</keyword>
<proteinExistence type="inferred from homology"/>
<keyword evidence="7" id="KW-1185">Reference proteome</keyword>
<dbReference type="RefSeq" id="XP_014167978.1">
    <property type="nucleotide sequence ID" value="XM_014312503.1"/>
</dbReference>
<dbReference type="eggNOG" id="KOG1285">
    <property type="taxonomic scope" value="Eukaryota"/>
</dbReference>
<dbReference type="GO" id="GO:0016121">
    <property type="term" value="P:carotene catabolic process"/>
    <property type="evidence" value="ECO:0007669"/>
    <property type="project" value="TreeGrafter"/>
</dbReference>
<dbReference type="EMBL" id="GL630006">
    <property type="protein sequence ID" value="EFW98495.1"/>
    <property type="molecule type" value="Genomic_DNA"/>
</dbReference>
<dbReference type="STRING" id="655863.F0XUK8"/>
<dbReference type="AlphaFoldDB" id="F0XUK8"/>
<name>F0XUK8_GROCL</name>
<protein>
    <submittedName>
        <fullName evidence="6">Lignostilbene dioxygenase</fullName>
    </submittedName>
</protein>
<organism evidence="7">
    <name type="scientific">Grosmannia clavigera (strain kw1407 / UAMH 11150)</name>
    <name type="common">Blue stain fungus</name>
    <name type="synonym">Graphiocladiella clavigera</name>
    <dbReference type="NCBI Taxonomy" id="655863"/>
    <lineage>
        <taxon>Eukaryota</taxon>
        <taxon>Fungi</taxon>
        <taxon>Dikarya</taxon>
        <taxon>Ascomycota</taxon>
        <taxon>Pezizomycotina</taxon>
        <taxon>Sordariomycetes</taxon>
        <taxon>Sordariomycetidae</taxon>
        <taxon>Ophiostomatales</taxon>
        <taxon>Ophiostomataceae</taxon>
        <taxon>Leptographium</taxon>
    </lineage>
</organism>
<feature type="binding site" evidence="5">
    <location>
        <position position="298"/>
    </location>
    <ligand>
        <name>Fe cation</name>
        <dbReference type="ChEBI" id="CHEBI:24875"/>
        <note>catalytic</note>
    </ligand>
</feature>
<evidence type="ECO:0000256" key="5">
    <source>
        <dbReference type="PIRSR" id="PIRSR604294-1"/>
    </source>
</evidence>
<dbReference type="GO" id="GO:0046872">
    <property type="term" value="F:metal ion binding"/>
    <property type="evidence" value="ECO:0007669"/>
    <property type="project" value="UniProtKB-KW"/>
</dbReference>